<dbReference type="EMBL" id="CYHF01000002">
    <property type="protein sequence ID" value="CUA94474.1"/>
    <property type="molecule type" value="Genomic_DNA"/>
</dbReference>
<proteinExistence type="predicted"/>
<dbReference type="AlphaFoldDB" id="A0A0K6HU89"/>
<dbReference type="PANTHER" id="PTHR42194">
    <property type="entry name" value="UPF0276 PROTEIN HI_1600"/>
    <property type="match status" value="1"/>
</dbReference>
<protein>
    <submittedName>
        <fullName evidence="1">Uncharacterized conserved protein, UPF0276 family</fullName>
    </submittedName>
</protein>
<dbReference type="Proteomes" id="UP000183649">
    <property type="component" value="Unassembled WGS sequence"/>
</dbReference>
<keyword evidence="2" id="KW-1185">Reference proteome</keyword>
<dbReference type="SUPFAM" id="SSF51658">
    <property type="entry name" value="Xylose isomerase-like"/>
    <property type="match status" value="1"/>
</dbReference>
<dbReference type="STRING" id="339866.GCA_001418255_00625"/>
<evidence type="ECO:0000313" key="2">
    <source>
        <dbReference type="Proteomes" id="UP000183649"/>
    </source>
</evidence>
<name>A0A0K6HU89_9BURK</name>
<dbReference type="PANTHER" id="PTHR42194:SF1">
    <property type="entry name" value="UPF0276 PROTEIN HI_1600"/>
    <property type="match status" value="1"/>
</dbReference>
<dbReference type="NCBIfam" id="NF003818">
    <property type="entry name" value="PRK05409.1"/>
    <property type="match status" value="1"/>
</dbReference>
<accession>A0A0K6HU89</accession>
<dbReference type="RefSeq" id="WP_055449574.1">
    <property type="nucleotide sequence ID" value="NZ_CYHF01000002.1"/>
</dbReference>
<dbReference type="OrthoDB" id="9763101at2"/>
<sequence>MTLHPARSGIGLRQPHYRDFHAAQPDVGFVEVHSENFFNPYDAAAAVLQQVRADHAVSLHGVGLALGSACGLDVRHLDQLAALVARIEPVRVSDHACFARAPWSERGIVHASDLLPIAFTEAQLDIFCANVEQVQDRLRRPILVENLSSYLDFAEADFTEPEFFAALVRRTGCGMLLDVNNLMVNARNANQPAPLQAVCDWIDALAALLPAGAVGEIHLAGHSVQNGLVIDDHADLVSLPVWMAYVHALRRFGATPTLIEWDDRLPALPVLLGEAEQAQRLLDEQGQEPLTYRHAGADTPSFPQEMAA</sequence>
<reference evidence="2" key="1">
    <citation type="submission" date="2015-08" db="EMBL/GenBank/DDBJ databases">
        <authorList>
            <person name="Varghese N."/>
        </authorList>
    </citation>
    <scope>NUCLEOTIDE SEQUENCE [LARGE SCALE GENOMIC DNA]</scope>
    <source>
        <strain evidence="2">DSM 18181</strain>
    </source>
</reference>
<organism evidence="1 2">
    <name type="scientific">Thiomonas bhubaneswarensis</name>
    <dbReference type="NCBI Taxonomy" id="339866"/>
    <lineage>
        <taxon>Bacteria</taxon>
        <taxon>Pseudomonadati</taxon>
        <taxon>Pseudomonadota</taxon>
        <taxon>Betaproteobacteria</taxon>
        <taxon>Burkholderiales</taxon>
        <taxon>Thiomonas</taxon>
    </lineage>
</organism>
<dbReference type="InterPro" id="IPR036237">
    <property type="entry name" value="Xyl_isomerase-like_sf"/>
</dbReference>
<dbReference type="Pfam" id="PF05114">
    <property type="entry name" value="MbnB_TglH_ChrH"/>
    <property type="match status" value="1"/>
</dbReference>
<dbReference type="Gene3D" id="3.20.20.150">
    <property type="entry name" value="Divalent-metal-dependent TIM barrel enzymes"/>
    <property type="match status" value="1"/>
</dbReference>
<gene>
    <name evidence="1" type="ORF">Ga0061069_102101</name>
</gene>
<evidence type="ECO:0000313" key="1">
    <source>
        <dbReference type="EMBL" id="CUA94474.1"/>
    </source>
</evidence>
<dbReference type="InterPro" id="IPR007801">
    <property type="entry name" value="MbnB/TglH/ChrH"/>
</dbReference>